<organism evidence="1">
    <name type="scientific">marine sediment metagenome</name>
    <dbReference type="NCBI Taxonomy" id="412755"/>
    <lineage>
        <taxon>unclassified sequences</taxon>
        <taxon>metagenomes</taxon>
        <taxon>ecological metagenomes</taxon>
    </lineage>
</organism>
<dbReference type="EMBL" id="LAZR01000475">
    <property type="protein sequence ID" value="KKN67411.1"/>
    <property type="molecule type" value="Genomic_DNA"/>
</dbReference>
<reference evidence="1" key="1">
    <citation type="journal article" date="2015" name="Nature">
        <title>Complex archaea that bridge the gap between prokaryotes and eukaryotes.</title>
        <authorList>
            <person name="Spang A."/>
            <person name="Saw J.H."/>
            <person name="Jorgensen S.L."/>
            <person name="Zaremba-Niedzwiedzka K."/>
            <person name="Martijn J."/>
            <person name="Lind A.E."/>
            <person name="van Eijk R."/>
            <person name="Schleper C."/>
            <person name="Guy L."/>
            <person name="Ettema T.J."/>
        </authorList>
    </citation>
    <scope>NUCLEOTIDE SEQUENCE</scope>
</reference>
<proteinExistence type="predicted"/>
<protein>
    <submittedName>
        <fullName evidence="1">Uncharacterized protein</fullName>
    </submittedName>
</protein>
<sequence length="57" mass="6791">MKAYEMRRLKLEEQKVEHLKRLADSLRYIEEFVGGGFYVTEASGGNRHRFFVEPKRS</sequence>
<name>A0A0F9V1P0_9ZZZZ</name>
<comment type="caution">
    <text evidence="1">The sequence shown here is derived from an EMBL/GenBank/DDBJ whole genome shotgun (WGS) entry which is preliminary data.</text>
</comment>
<accession>A0A0F9V1P0</accession>
<evidence type="ECO:0000313" key="1">
    <source>
        <dbReference type="EMBL" id="KKN67411.1"/>
    </source>
</evidence>
<gene>
    <name evidence="1" type="ORF">LCGC14_0461540</name>
</gene>
<dbReference type="AlphaFoldDB" id="A0A0F9V1P0"/>